<evidence type="ECO:0000313" key="2">
    <source>
        <dbReference type="Proteomes" id="UP000031036"/>
    </source>
</evidence>
<sequence>MSTEKCIQREILTQSAKLSALVLHDHAKQCLTTWVRYGCADNTCNALHVRFSSNDVGHITIRTSPFTDPLPSLVKALRLGWATKTCGDNSPSLLYGNLTGCPRVQHNCI</sequence>
<evidence type="ECO:0000313" key="1">
    <source>
        <dbReference type="EMBL" id="KHN75197.1"/>
    </source>
</evidence>
<proteinExistence type="predicted"/>
<protein>
    <submittedName>
        <fullName evidence="1">Uncharacterized protein</fullName>
    </submittedName>
</protein>
<organism evidence="1 2">
    <name type="scientific">Toxocara canis</name>
    <name type="common">Canine roundworm</name>
    <dbReference type="NCBI Taxonomy" id="6265"/>
    <lineage>
        <taxon>Eukaryota</taxon>
        <taxon>Metazoa</taxon>
        <taxon>Ecdysozoa</taxon>
        <taxon>Nematoda</taxon>
        <taxon>Chromadorea</taxon>
        <taxon>Rhabditida</taxon>
        <taxon>Spirurina</taxon>
        <taxon>Ascaridomorpha</taxon>
        <taxon>Ascaridoidea</taxon>
        <taxon>Toxocaridae</taxon>
        <taxon>Toxocara</taxon>
    </lineage>
</organism>
<comment type="caution">
    <text evidence="1">The sequence shown here is derived from an EMBL/GenBank/DDBJ whole genome shotgun (WGS) entry which is preliminary data.</text>
</comment>
<name>A0A0B2V162_TOXCA</name>
<dbReference type="EMBL" id="JPKZ01002769">
    <property type="protein sequence ID" value="KHN75197.1"/>
    <property type="molecule type" value="Genomic_DNA"/>
</dbReference>
<gene>
    <name evidence="1" type="ORF">Tcan_17675</name>
</gene>
<accession>A0A0B2V162</accession>
<dbReference type="Proteomes" id="UP000031036">
    <property type="component" value="Unassembled WGS sequence"/>
</dbReference>
<reference evidence="1 2" key="1">
    <citation type="submission" date="2014-11" db="EMBL/GenBank/DDBJ databases">
        <title>Genetic blueprint of the zoonotic pathogen Toxocara canis.</title>
        <authorList>
            <person name="Zhu X.-Q."/>
            <person name="Korhonen P.K."/>
            <person name="Cai H."/>
            <person name="Young N.D."/>
            <person name="Nejsum P."/>
            <person name="von Samson-Himmelstjerna G."/>
            <person name="Boag P.R."/>
            <person name="Tan P."/>
            <person name="Li Q."/>
            <person name="Min J."/>
            <person name="Yang Y."/>
            <person name="Wang X."/>
            <person name="Fang X."/>
            <person name="Hall R.S."/>
            <person name="Hofmann A."/>
            <person name="Sternberg P.W."/>
            <person name="Jex A.R."/>
            <person name="Gasser R.B."/>
        </authorList>
    </citation>
    <scope>NUCLEOTIDE SEQUENCE [LARGE SCALE GENOMIC DNA]</scope>
    <source>
        <strain evidence="1">PN_DK_2014</strain>
    </source>
</reference>
<keyword evidence="2" id="KW-1185">Reference proteome</keyword>
<dbReference type="AlphaFoldDB" id="A0A0B2V162"/>